<dbReference type="Proteomes" id="UP000023152">
    <property type="component" value="Unassembled WGS sequence"/>
</dbReference>
<proteinExistence type="predicted"/>
<protein>
    <submittedName>
        <fullName evidence="3">Uncharacterized protein</fullName>
    </submittedName>
</protein>
<feature type="coiled-coil region" evidence="1">
    <location>
        <begin position="180"/>
        <end position="207"/>
    </location>
</feature>
<name>X6NFS1_RETFI</name>
<dbReference type="AlphaFoldDB" id="X6NFS1"/>
<reference evidence="3 4" key="1">
    <citation type="journal article" date="2013" name="Curr. Biol.">
        <title>The Genome of the Foraminiferan Reticulomyxa filosa.</title>
        <authorList>
            <person name="Glockner G."/>
            <person name="Hulsmann N."/>
            <person name="Schleicher M."/>
            <person name="Noegel A.A."/>
            <person name="Eichinger L."/>
            <person name="Gallinger C."/>
            <person name="Pawlowski J."/>
            <person name="Sierra R."/>
            <person name="Euteneuer U."/>
            <person name="Pillet L."/>
            <person name="Moustafa A."/>
            <person name="Platzer M."/>
            <person name="Groth M."/>
            <person name="Szafranski K."/>
            <person name="Schliwa M."/>
        </authorList>
    </citation>
    <scope>NUCLEOTIDE SEQUENCE [LARGE SCALE GENOMIC DNA]</scope>
</reference>
<feature type="compositionally biased region" description="Polar residues" evidence="2">
    <location>
        <begin position="60"/>
        <end position="74"/>
    </location>
</feature>
<keyword evidence="1" id="KW-0175">Coiled coil</keyword>
<feature type="compositionally biased region" description="Basic and acidic residues" evidence="2">
    <location>
        <begin position="39"/>
        <end position="59"/>
    </location>
</feature>
<gene>
    <name evidence="3" type="ORF">RFI_12413</name>
</gene>
<keyword evidence="4" id="KW-1185">Reference proteome</keyword>
<feature type="region of interest" description="Disordered" evidence="2">
    <location>
        <begin position="207"/>
        <end position="249"/>
    </location>
</feature>
<sequence>MLGDDNLAVEAVTVADLSLDILSVLDQLDDKEFEEEWGLSEKTRESSEDENDKTTKDTKNPINSDNESTLNKASANEDEDEKQKTIAAHTSIQSQELKLDEANVHELVDNLELETGECNEPNNPAPVNGQPVCIFWREGKKKKTDSGEGKITISALTVVHLQKVLKKKKIFFNSNVASLAKDLHERKTQDKEELQRYSQKIEALRQSFSKRKGGSEHEPVATPNAPQGEQPHTLMTAPSNSQSPRKDTTAQIQEMQLNVLQLPQLHGFLEKKSGTNKLSMLSFYSIFLCCIIFQKKENS</sequence>
<feature type="region of interest" description="Disordered" evidence="2">
    <location>
        <begin position="34"/>
        <end position="84"/>
    </location>
</feature>
<comment type="caution">
    <text evidence="3">The sequence shown here is derived from an EMBL/GenBank/DDBJ whole genome shotgun (WGS) entry which is preliminary data.</text>
</comment>
<evidence type="ECO:0000313" key="4">
    <source>
        <dbReference type="Proteomes" id="UP000023152"/>
    </source>
</evidence>
<organism evidence="3 4">
    <name type="scientific">Reticulomyxa filosa</name>
    <dbReference type="NCBI Taxonomy" id="46433"/>
    <lineage>
        <taxon>Eukaryota</taxon>
        <taxon>Sar</taxon>
        <taxon>Rhizaria</taxon>
        <taxon>Retaria</taxon>
        <taxon>Foraminifera</taxon>
        <taxon>Monothalamids</taxon>
        <taxon>Reticulomyxidae</taxon>
        <taxon>Reticulomyxa</taxon>
    </lineage>
</organism>
<feature type="compositionally biased region" description="Polar residues" evidence="2">
    <location>
        <begin position="236"/>
        <end position="249"/>
    </location>
</feature>
<evidence type="ECO:0000256" key="1">
    <source>
        <dbReference type="SAM" id="Coils"/>
    </source>
</evidence>
<accession>X6NFS1</accession>
<dbReference type="EMBL" id="ASPP01008990">
    <property type="protein sequence ID" value="ETO24743.1"/>
    <property type="molecule type" value="Genomic_DNA"/>
</dbReference>
<evidence type="ECO:0000256" key="2">
    <source>
        <dbReference type="SAM" id="MobiDB-lite"/>
    </source>
</evidence>
<evidence type="ECO:0000313" key="3">
    <source>
        <dbReference type="EMBL" id="ETO24743.1"/>
    </source>
</evidence>